<comment type="subcellular location">
    <subcellularLocation>
        <location evidence="1">Secreted</location>
    </subcellularLocation>
</comment>
<dbReference type="Pfam" id="PF08742">
    <property type="entry name" value="C8"/>
    <property type="match status" value="1"/>
</dbReference>
<evidence type="ECO:0000256" key="4">
    <source>
        <dbReference type="ARBA" id="ARBA00022737"/>
    </source>
</evidence>
<dbReference type="SUPFAM" id="SSF57603">
    <property type="entry name" value="FnI-like domain"/>
    <property type="match status" value="3"/>
</dbReference>
<name>A0A3B3BK14_ORYME</name>
<dbReference type="GO" id="GO:0005576">
    <property type="term" value="C:extracellular region"/>
    <property type="evidence" value="ECO:0007669"/>
    <property type="project" value="UniProtKB-SubCell"/>
</dbReference>
<dbReference type="Gene3D" id="6.20.200.20">
    <property type="match status" value="2"/>
</dbReference>
<dbReference type="Pfam" id="PF00093">
    <property type="entry name" value="VWC"/>
    <property type="match status" value="1"/>
</dbReference>
<keyword evidence="9" id="KW-1185">Reference proteome</keyword>
<evidence type="ECO:0000256" key="1">
    <source>
        <dbReference type="ARBA" id="ARBA00004613"/>
    </source>
</evidence>
<dbReference type="InterPro" id="IPR014853">
    <property type="entry name" value="VWF/SSPO/ZAN-like_Cys-rich_dom"/>
</dbReference>
<evidence type="ECO:0000256" key="3">
    <source>
        <dbReference type="ARBA" id="ARBA00022729"/>
    </source>
</evidence>
<dbReference type="AlphaFoldDB" id="A0A3B3BK14"/>
<protein>
    <recommendedName>
        <fullName evidence="10">BMP binding endothelial regulator</fullName>
    </recommendedName>
</protein>
<dbReference type="PROSITE" id="PS51233">
    <property type="entry name" value="VWFD"/>
    <property type="match status" value="1"/>
</dbReference>
<dbReference type="CDD" id="cd19941">
    <property type="entry name" value="TIL"/>
    <property type="match status" value="1"/>
</dbReference>
<dbReference type="InterPro" id="IPR002919">
    <property type="entry name" value="TIL_dom"/>
</dbReference>
<feature type="domain" description="VWFC" evidence="6">
    <location>
        <begin position="64"/>
        <end position="122"/>
    </location>
</feature>
<dbReference type="Gene3D" id="2.10.25.10">
    <property type="entry name" value="Laminin"/>
    <property type="match status" value="1"/>
</dbReference>
<evidence type="ECO:0000313" key="9">
    <source>
        <dbReference type="Proteomes" id="UP000261560"/>
    </source>
</evidence>
<evidence type="ECO:0008006" key="10">
    <source>
        <dbReference type="Google" id="ProtNLM"/>
    </source>
</evidence>
<keyword evidence="4" id="KW-0677">Repeat</keyword>
<evidence type="ECO:0000259" key="6">
    <source>
        <dbReference type="PROSITE" id="PS50184"/>
    </source>
</evidence>
<proteinExistence type="predicted"/>
<dbReference type="SMART" id="SM00832">
    <property type="entry name" value="C8"/>
    <property type="match status" value="1"/>
</dbReference>
<dbReference type="PANTHER" id="PTHR46698">
    <property type="entry name" value="CROSSVEINLESS 2"/>
    <property type="match status" value="1"/>
</dbReference>
<feature type="domain" description="VWFD" evidence="7">
    <location>
        <begin position="253"/>
        <end position="412"/>
    </location>
</feature>
<dbReference type="InterPro" id="IPR052424">
    <property type="entry name" value="Kielin_Chordin-BMP_Reg"/>
</dbReference>
<dbReference type="Pfam" id="PF00094">
    <property type="entry name" value="VWD"/>
    <property type="match status" value="1"/>
</dbReference>
<dbReference type="InterPro" id="IPR036084">
    <property type="entry name" value="Ser_inhib-like_sf"/>
</dbReference>
<feature type="domain" description="VWFC" evidence="6">
    <location>
        <begin position="174"/>
        <end position="249"/>
    </location>
</feature>
<evidence type="ECO:0000256" key="2">
    <source>
        <dbReference type="ARBA" id="ARBA00022525"/>
    </source>
</evidence>
<keyword evidence="3" id="KW-0732">Signal</keyword>
<keyword evidence="5" id="KW-1015">Disulfide bond</keyword>
<accession>A0A3B3BK14</accession>
<dbReference type="InterPro" id="IPR001846">
    <property type="entry name" value="VWF_type-D"/>
</dbReference>
<dbReference type="Pfam" id="PF01826">
    <property type="entry name" value="TIL"/>
    <property type="match status" value="1"/>
</dbReference>
<sequence>MDGKFGPLHRLHLPGLQFPVSSPIFNLICPLKCSADCLSQAGEVRCASPGCPELPCVHQVTDPGSCCPRCRGKRNGSSWFADSTPCMSCQCVDGVTTCSEVHCLSPCVNFLSVPGECCPVCADCVFEGRVYGPGDSFHPAGDPCQICTCEVQHLKNELSPTDFFFSVCVSDSMVSCSYQGATYRSYQQWEVDECTSCTCVSGDVHCRTERCPPLTCASVSCRFFCHSWEAIPVKQKHLVAPGLCCPHCIPRPATCITFGDPHYRTFDGRMFHFQGTCTYILTQDCESRDFSIHVTNDDRGRKGVSWTKEVTVATNPNCVTQHQHRTEGNICFSFTSPKKKRCFCNTLPLPLFPLKVLWSPRSHLEVSVPGSYKGHTCGLCGNFNNYHHDDLQMPGGQTDDSCRPGVDVNPCNGAGFQTKKGAITRCQVLKSAVFKPCHHVVPPEPWFGACRYDLCACGANSDECLCDTLEAYASQCRAAGVILQWRSASLSVGCPLERGFVFDECGPPCPVTCFNYDVPLGVIESPCFKPCVPGCQCPAGLILHNNSCIQPEKCPKIIHGSHL</sequence>
<organism evidence="8 9">
    <name type="scientific">Oryzias melastigma</name>
    <name type="common">Marine medaka</name>
    <dbReference type="NCBI Taxonomy" id="30732"/>
    <lineage>
        <taxon>Eukaryota</taxon>
        <taxon>Metazoa</taxon>
        <taxon>Chordata</taxon>
        <taxon>Craniata</taxon>
        <taxon>Vertebrata</taxon>
        <taxon>Euteleostomi</taxon>
        <taxon>Actinopterygii</taxon>
        <taxon>Neopterygii</taxon>
        <taxon>Teleostei</taxon>
        <taxon>Neoteleostei</taxon>
        <taxon>Acanthomorphata</taxon>
        <taxon>Ovalentaria</taxon>
        <taxon>Atherinomorphae</taxon>
        <taxon>Beloniformes</taxon>
        <taxon>Adrianichthyidae</taxon>
        <taxon>Oryziinae</taxon>
        <taxon>Oryzias</taxon>
    </lineage>
</organism>
<evidence type="ECO:0000313" key="8">
    <source>
        <dbReference type="Ensembl" id="ENSOMEP00000005911.1"/>
    </source>
</evidence>
<reference evidence="8" key="2">
    <citation type="submission" date="2025-09" db="UniProtKB">
        <authorList>
            <consortium name="Ensembl"/>
        </authorList>
    </citation>
    <scope>IDENTIFICATION</scope>
</reference>
<dbReference type="PANTHER" id="PTHR46698:SF2">
    <property type="entry name" value="KIELIN_CHORDIN-LIKE PROTEIN"/>
    <property type="match status" value="1"/>
</dbReference>
<dbReference type="GeneTree" id="ENSGT00940000160243"/>
<dbReference type="PROSITE" id="PS50184">
    <property type="entry name" value="VWFC_2"/>
    <property type="match status" value="2"/>
</dbReference>
<dbReference type="InterPro" id="IPR001007">
    <property type="entry name" value="VWF_dom"/>
</dbReference>
<keyword evidence="2" id="KW-0964">Secreted</keyword>
<dbReference type="Ensembl" id="ENSOMET00000006711.1">
    <property type="protein sequence ID" value="ENSOMEP00000005911.1"/>
    <property type="gene ID" value="ENSOMEG00000007030.1"/>
</dbReference>
<dbReference type="Proteomes" id="UP000261560">
    <property type="component" value="Unplaced"/>
</dbReference>
<dbReference type="SUPFAM" id="SSF57567">
    <property type="entry name" value="Serine protease inhibitors"/>
    <property type="match status" value="1"/>
</dbReference>
<dbReference type="GO" id="GO:0030513">
    <property type="term" value="P:positive regulation of BMP signaling pathway"/>
    <property type="evidence" value="ECO:0007669"/>
    <property type="project" value="TreeGrafter"/>
</dbReference>
<dbReference type="SMART" id="SM00214">
    <property type="entry name" value="VWC"/>
    <property type="match status" value="3"/>
</dbReference>
<evidence type="ECO:0000256" key="5">
    <source>
        <dbReference type="ARBA" id="ARBA00023157"/>
    </source>
</evidence>
<reference evidence="8" key="1">
    <citation type="submission" date="2025-08" db="UniProtKB">
        <authorList>
            <consortium name="Ensembl"/>
        </authorList>
    </citation>
    <scope>IDENTIFICATION</scope>
</reference>
<dbReference type="Gene3D" id="2.10.70.10">
    <property type="entry name" value="Complement Module, domain 1"/>
    <property type="match status" value="1"/>
</dbReference>
<evidence type="ECO:0000259" key="7">
    <source>
        <dbReference type="PROSITE" id="PS51233"/>
    </source>
</evidence>
<dbReference type="SMART" id="SM00216">
    <property type="entry name" value="VWD"/>
    <property type="match status" value="1"/>
</dbReference>